<evidence type="ECO:0000313" key="2">
    <source>
        <dbReference type="Proteomes" id="UP001142078"/>
    </source>
</evidence>
<proteinExistence type="predicted"/>
<reference evidence="1" key="1">
    <citation type="submission" date="2022-07" db="EMBL/GenBank/DDBJ databases">
        <title>Enhanced cultured diversity of the mouse gut microbiota enables custom-made synthetic communities.</title>
        <authorList>
            <person name="Afrizal A."/>
        </authorList>
    </citation>
    <scope>NUCLEOTIDE SEQUENCE</scope>
    <source>
        <strain evidence="1">DSM 29482</strain>
    </source>
</reference>
<name>A0A9X2MJF1_9FIRM</name>
<dbReference type="RefSeq" id="WP_042678696.1">
    <property type="nucleotide sequence ID" value="NZ_CABKTM010000007.1"/>
</dbReference>
<dbReference type="Proteomes" id="UP001142078">
    <property type="component" value="Unassembled WGS sequence"/>
</dbReference>
<dbReference type="EMBL" id="JANJZL010000008">
    <property type="protein sequence ID" value="MCR2044749.1"/>
    <property type="molecule type" value="Genomic_DNA"/>
</dbReference>
<organism evidence="1 2">
    <name type="scientific">Anaerosalibacter massiliensis</name>
    <dbReference type="NCBI Taxonomy" id="1347392"/>
    <lineage>
        <taxon>Bacteria</taxon>
        <taxon>Bacillati</taxon>
        <taxon>Bacillota</taxon>
        <taxon>Tissierellia</taxon>
        <taxon>Tissierellales</taxon>
        <taxon>Sporanaerobacteraceae</taxon>
        <taxon>Anaerosalibacter</taxon>
    </lineage>
</organism>
<comment type="caution">
    <text evidence="1">The sequence shown here is derived from an EMBL/GenBank/DDBJ whole genome shotgun (WGS) entry which is preliminary data.</text>
</comment>
<dbReference type="AlphaFoldDB" id="A0A9X2MJF1"/>
<sequence length="208" mass="24724">MKIYILNKVLEFDNNLESIDDIFEKVKDIISTSNYILSHFEVDGDEVHDDFYDYFSQNIKNIEEVKVITKNIKDMTRDILISNIEYLGEAVLEVELLANEFYKEPNKESWSELVKLLESVRWLVDTFYVIDMSDELRYIVTSYEKWNLYAKDIYYLKDIMEGFGEVFKTDDIAFLPEILSDEILPLFKDMKDKLDTLVDREIDKSKLN</sequence>
<dbReference type="OrthoDB" id="1683192at2"/>
<protein>
    <submittedName>
        <fullName evidence="1">Uncharacterized protein</fullName>
    </submittedName>
</protein>
<evidence type="ECO:0000313" key="1">
    <source>
        <dbReference type="EMBL" id="MCR2044749.1"/>
    </source>
</evidence>
<keyword evidence="2" id="KW-1185">Reference proteome</keyword>
<accession>A0A9X2MJF1</accession>
<gene>
    <name evidence="1" type="ORF">NSA23_11600</name>
</gene>